<dbReference type="AlphaFoldDB" id="A0A5C5XHS3"/>
<feature type="transmembrane region" description="Helical" evidence="9">
    <location>
        <begin position="5"/>
        <end position="26"/>
    </location>
</feature>
<keyword evidence="5" id="KW-0677">Repeat</keyword>
<dbReference type="Gene3D" id="3.30.870.10">
    <property type="entry name" value="Endonuclease Chain A"/>
    <property type="match status" value="2"/>
</dbReference>
<dbReference type="CDD" id="cd09158">
    <property type="entry name" value="PLDc_EcCLS_like_2"/>
    <property type="match status" value="1"/>
</dbReference>
<evidence type="ECO:0000256" key="2">
    <source>
        <dbReference type="ARBA" id="ARBA00022475"/>
    </source>
</evidence>
<dbReference type="SMART" id="SM00155">
    <property type="entry name" value="PLDc"/>
    <property type="match status" value="2"/>
</dbReference>
<dbReference type="SUPFAM" id="SSF56024">
    <property type="entry name" value="Phospholipase D/nuclease"/>
    <property type="match status" value="2"/>
</dbReference>
<dbReference type="OrthoDB" id="9762009at2"/>
<evidence type="ECO:0000256" key="9">
    <source>
        <dbReference type="SAM" id="Phobius"/>
    </source>
</evidence>
<dbReference type="GO" id="GO:0032049">
    <property type="term" value="P:cardiolipin biosynthetic process"/>
    <property type="evidence" value="ECO:0007669"/>
    <property type="project" value="UniProtKB-UniRule"/>
</dbReference>
<dbReference type="EMBL" id="SJPG01000001">
    <property type="protein sequence ID" value="TWT62647.1"/>
    <property type="molecule type" value="Genomic_DNA"/>
</dbReference>
<evidence type="ECO:0000256" key="3">
    <source>
        <dbReference type="ARBA" id="ARBA00022679"/>
    </source>
</evidence>
<dbReference type="GO" id="GO:0005886">
    <property type="term" value="C:plasma membrane"/>
    <property type="evidence" value="ECO:0007669"/>
    <property type="project" value="UniProtKB-SubCell"/>
</dbReference>
<evidence type="ECO:0000256" key="1">
    <source>
        <dbReference type="ARBA" id="ARBA00004236"/>
    </source>
</evidence>
<organism evidence="11 12">
    <name type="scientific">Rubinisphaera italica</name>
    <dbReference type="NCBI Taxonomy" id="2527969"/>
    <lineage>
        <taxon>Bacteria</taxon>
        <taxon>Pseudomonadati</taxon>
        <taxon>Planctomycetota</taxon>
        <taxon>Planctomycetia</taxon>
        <taxon>Planctomycetales</taxon>
        <taxon>Planctomycetaceae</taxon>
        <taxon>Rubinisphaera</taxon>
    </lineage>
</organism>
<comment type="subcellular location">
    <subcellularLocation>
        <location evidence="1">Cell membrane</location>
    </subcellularLocation>
</comment>
<evidence type="ECO:0000256" key="8">
    <source>
        <dbReference type="NCBIfam" id="TIGR04265"/>
    </source>
</evidence>
<dbReference type="Proteomes" id="UP000316095">
    <property type="component" value="Unassembled WGS sequence"/>
</dbReference>
<evidence type="ECO:0000313" key="12">
    <source>
        <dbReference type="Proteomes" id="UP000316095"/>
    </source>
</evidence>
<keyword evidence="6 9" id="KW-1133">Transmembrane helix</keyword>
<dbReference type="PANTHER" id="PTHR21248:SF22">
    <property type="entry name" value="PHOSPHOLIPASE D"/>
    <property type="match status" value="1"/>
</dbReference>
<feature type="domain" description="PLD phosphodiesterase" evidence="10">
    <location>
        <begin position="211"/>
        <end position="238"/>
    </location>
</feature>
<dbReference type="InterPro" id="IPR001736">
    <property type="entry name" value="PLipase_D/transphosphatidylase"/>
</dbReference>
<dbReference type="EC" id="2.7.8.-" evidence="8"/>
<keyword evidence="2" id="KW-1003">Cell membrane</keyword>
<reference evidence="11 12" key="1">
    <citation type="submission" date="2019-02" db="EMBL/GenBank/DDBJ databases">
        <title>Deep-cultivation of Planctomycetes and their phenomic and genomic characterization uncovers novel biology.</title>
        <authorList>
            <person name="Wiegand S."/>
            <person name="Jogler M."/>
            <person name="Boedeker C."/>
            <person name="Pinto D."/>
            <person name="Vollmers J."/>
            <person name="Rivas-Marin E."/>
            <person name="Kohn T."/>
            <person name="Peeters S.H."/>
            <person name="Heuer A."/>
            <person name="Rast P."/>
            <person name="Oberbeckmann S."/>
            <person name="Bunk B."/>
            <person name="Jeske O."/>
            <person name="Meyerdierks A."/>
            <person name="Storesund J.E."/>
            <person name="Kallscheuer N."/>
            <person name="Luecker S."/>
            <person name="Lage O.M."/>
            <person name="Pohl T."/>
            <person name="Merkel B.J."/>
            <person name="Hornburger P."/>
            <person name="Mueller R.-W."/>
            <person name="Bruemmer F."/>
            <person name="Labrenz M."/>
            <person name="Spormann A.M."/>
            <person name="Op Den Camp H."/>
            <person name="Overmann J."/>
            <person name="Amann R."/>
            <person name="Jetten M.S.M."/>
            <person name="Mascher T."/>
            <person name="Medema M.H."/>
            <person name="Devos D.P."/>
            <person name="Kaster A.-K."/>
            <person name="Ovreas L."/>
            <person name="Rohde M."/>
            <person name="Galperin M.Y."/>
            <person name="Jogler C."/>
        </authorList>
    </citation>
    <scope>NUCLEOTIDE SEQUENCE [LARGE SCALE GENOMIC DNA]</scope>
    <source>
        <strain evidence="11 12">Pan54</strain>
    </source>
</reference>
<feature type="domain" description="PLD phosphodiesterase" evidence="10">
    <location>
        <begin position="385"/>
        <end position="412"/>
    </location>
</feature>
<comment type="caution">
    <text evidence="11">The sequence shown here is derived from an EMBL/GenBank/DDBJ whole genome shotgun (WGS) entry which is preliminary data.</text>
</comment>
<dbReference type="InterPro" id="IPR022924">
    <property type="entry name" value="Cardiolipin_synthase"/>
</dbReference>
<evidence type="ECO:0000259" key="10">
    <source>
        <dbReference type="PROSITE" id="PS50035"/>
    </source>
</evidence>
<protein>
    <recommendedName>
        <fullName evidence="8">Cardiolipin synthase</fullName>
        <ecNumber evidence="8">2.7.8.-</ecNumber>
    </recommendedName>
</protein>
<dbReference type="GO" id="GO:0008808">
    <property type="term" value="F:cardiolipin synthase activity"/>
    <property type="evidence" value="ECO:0007669"/>
    <property type="project" value="UniProtKB-UniRule"/>
</dbReference>
<evidence type="ECO:0000256" key="5">
    <source>
        <dbReference type="ARBA" id="ARBA00022737"/>
    </source>
</evidence>
<proteinExistence type="predicted"/>
<gene>
    <name evidence="11" type="primary">cls_3</name>
    <name evidence="11" type="ORF">Pan54_33910</name>
</gene>
<dbReference type="InterPro" id="IPR025202">
    <property type="entry name" value="PLD-like_dom"/>
</dbReference>
<keyword evidence="12" id="KW-1185">Reference proteome</keyword>
<evidence type="ECO:0000256" key="7">
    <source>
        <dbReference type="ARBA" id="ARBA00023136"/>
    </source>
</evidence>
<evidence type="ECO:0000313" key="11">
    <source>
        <dbReference type="EMBL" id="TWT62647.1"/>
    </source>
</evidence>
<keyword evidence="4 9" id="KW-0812">Transmembrane</keyword>
<dbReference type="PANTHER" id="PTHR21248">
    <property type="entry name" value="CARDIOLIPIN SYNTHASE"/>
    <property type="match status" value="1"/>
</dbReference>
<keyword evidence="3 11" id="KW-0808">Transferase</keyword>
<dbReference type="CDD" id="cd09152">
    <property type="entry name" value="PLDc_EcCLS_like_1"/>
    <property type="match status" value="1"/>
</dbReference>
<dbReference type="PROSITE" id="PS50035">
    <property type="entry name" value="PLD"/>
    <property type="match status" value="2"/>
</dbReference>
<dbReference type="RefSeq" id="WP_146504479.1">
    <property type="nucleotide sequence ID" value="NZ_SJPG01000001.1"/>
</dbReference>
<dbReference type="NCBIfam" id="TIGR04265">
    <property type="entry name" value="bac_cardiolipin"/>
    <property type="match status" value="1"/>
</dbReference>
<sequence length="472" mass="54352">MQFSVLYLFAEWIVRILVIPVIAYRYRPPSALAWIAVISFQPMIGLALYIIFGENRLPRRRIAEHARRRRALQLDMWPMLQKYCVDPQSGIDGQSKHQLSVQLGEMPAVANNDFQLIDDTSEAIDRIIQDINEAKVCVHLLFYIWRDDEIGRRVTDAIIEAEKRGVECRVLVDAVGSRRFLKSRAKDLQAAGVEMFPILPVNLFRRRFHRIDMRNHRKLVVIDGKIAYTGSQNIVNPDYGTKKLIWHDLMMRLQGPIVMQLQAVFLTDWYAETNAELEKAECFPTPEAAGEETLQLFPSGPTYHTMNLHRLIVAMLYQARKKVTITTPYFIPDESLLQAIEVARLRGVQIILVLPEKSDQILVSAAQRSFYGQLLEMDVEIYLFTKGLLHSKTLTIDKTFALVGTSNMDIRSFALNLEMNLILFDEETIQKISDQQQKYLESAYPIHLNHWGNRGFFKTFGEAIARLMAPLL</sequence>
<feature type="transmembrane region" description="Helical" evidence="9">
    <location>
        <begin position="32"/>
        <end position="52"/>
    </location>
</feature>
<accession>A0A5C5XHS3</accession>
<evidence type="ECO:0000256" key="4">
    <source>
        <dbReference type="ARBA" id="ARBA00022692"/>
    </source>
</evidence>
<name>A0A5C5XHS3_9PLAN</name>
<keyword evidence="7 9" id="KW-0472">Membrane</keyword>
<evidence type="ECO:0000256" key="6">
    <source>
        <dbReference type="ARBA" id="ARBA00022989"/>
    </source>
</evidence>
<dbReference type="Pfam" id="PF13091">
    <property type="entry name" value="PLDc_2"/>
    <property type="match status" value="2"/>
</dbReference>